<dbReference type="GO" id="GO:0031177">
    <property type="term" value="F:phosphopantetheine binding"/>
    <property type="evidence" value="ECO:0007669"/>
    <property type="project" value="InterPro"/>
</dbReference>
<dbReference type="InterPro" id="IPR013154">
    <property type="entry name" value="ADH-like_N"/>
</dbReference>
<dbReference type="RefSeq" id="WP_169345687.1">
    <property type="nucleotide sequence ID" value="NZ_JABBJJ010000066.1"/>
</dbReference>
<dbReference type="Pfam" id="PF02801">
    <property type="entry name" value="Ketoacyl-synt_C"/>
    <property type="match status" value="2"/>
</dbReference>
<dbReference type="SUPFAM" id="SSF50129">
    <property type="entry name" value="GroES-like"/>
    <property type="match status" value="1"/>
</dbReference>
<keyword evidence="13" id="KW-1185">Reference proteome</keyword>
<dbReference type="Pfam" id="PF00109">
    <property type="entry name" value="ketoacyl-synt"/>
    <property type="match status" value="2"/>
</dbReference>
<feature type="domain" description="PKS/mFAS DH" evidence="11">
    <location>
        <begin position="1081"/>
        <end position="1368"/>
    </location>
</feature>
<name>A0A848LD63_9BACT</name>
<dbReference type="InterPro" id="IPR042104">
    <property type="entry name" value="PKS_dehydratase_sf"/>
</dbReference>
<feature type="domain" description="Ketosynthase family 3 (KS3)" evidence="10">
    <location>
        <begin position="187"/>
        <end position="611"/>
    </location>
</feature>
<dbReference type="PROSITE" id="PS52019">
    <property type="entry name" value="PKS_MFAS_DH"/>
    <property type="match status" value="2"/>
</dbReference>
<dbReference type="Pfam" id="PF00698">
    <property type="entry name" value="Acyl_transf_1"/>
    <property type="match status" value="2"/>
</dbReference>
<dbReference type="Gene3D" id="3.40.50.720">
    <property type="entry name" value="NAD(P)-binding Rossmann-like Domain"/>
    <property type="match status" value="4"/>
</dbReference>
<dbReference type="Pfam" id="PF21089">
    <property type="entry name" value="PKS_DH_N"/>
    <property type="match status" value="2"/>
</dbReference>
<evidence type="ECO:0000256" key="8">
    <source>
        <dbReference type="PROSITE-ProRule" id="PRU01363"/>
    </source>
</evidence>
<dbReference type="PROSITE" id="PS50075">
    <property type="entry name" value="CARRIER"/>
    <property type="match status" value="3"/>
</dbReference>
<comment type="function">
    <text evidence="7">Involved in production of the polyketide antibiotic thailandamide.</text>
</comment>
<evidence type="ECO:0000313" key="13">
    <source>
        <dbReference type="Proteomes" id="UP000518300"/>
    </source>
</evidence>
<dbReference type="SMART" id="SM00826">
    <property type="entry name" value="PKS_DH"/>
    <property type="match status" value="2"/>
</dbReference>
<dbReference type="Pfam" id="PF08240">
    <property type="entry name" value="ADH_N"/>
    <property type="match status" value="1"/>
</dbReference>
<dbReference type="InterPro" id="IPR049551">
    <property type="entry name" value="PKS_DH_C"/>
</dbReference>
<dbReference type="InterPro" id="IPR018201">
    <property type="entry name" value="Ketoacyl_synth_AS"/>
</dbReference>
<keyword evidence="5" id="KW-0511">Multifunctional enzyme</keyword>
<feature type="active site" description="Proton acceptor; for dehydratase activity" evidence="8">
    <location>
        <position position="3265"/>
    </location>
</feature>
<dbReference type="SMART" id="SM00822">
    <property type="entry name" value="PKS_KR"/>
    <property type="match status" value="1"/>
</dbReference>
<feature type="region of interest" description="N-terminal hotdog fold" evidence="8">
    <location>
        <begin position="3232"/>
        <end position="3359"/>
    </location>
</feature>
<dbReference type="Gene3D" id="3.40.47.10">
    <property type="match status" value="2"/>
</dbReference>
<dbReference type="InterPro" id="IPR001227">
    <property type="entry name" value="Ac_transferase_dom_sf"/>
</dbReference>
<dbReference type="FunFam" id="3.40.50.720:FF:000209">
    <property type="entry name" value="Polyketide synthase Pks12"/>
    <property type="match status" value="1"/>
</dbReference>
<dbReference type="SUPFAM" id="SSF52151">
    <property type="entry name" value="FabD/lysophospholipase-like"/>
    <property type="match status" value="2"/>
</dbReference>
<dbReference type="SMART" id="SM00823">
    <property type="entry name" value="PKS_PP"/>
    <property type="match status" value="3"/>
</dbReference>
<dbReference type="Gene3D" id="1.10.1200.10">
    <property type="entry name" value="ACP-like"/>
    <property type="match status" value="3"/>
</dbReference>
<keyword evidence="1" id="KW-0596">Phosphopantetheine</keyword>
<dbReference type="SMART" id="SM00825">
    <property type="entry name" value="PKS_KS"/>
    <property type="match status" value="2"/>
</dbReference>
<dbReference type="Pfam" id="PF00550">
    <property type="entry name" value="PP-binding"/>
    <property type="match status" value="3"/>
</dbReference>
<dbReference type="InterPro" id="IPR049552">
    <property type="entry name" value="PKS_DH_N"/>
</dbReference>
<feature type="domain" description="Ketosynthase family 3 (KS3)" evidence="10">
    <location>
        <begin position="2340"/>
        <end position="2760"/>
    </location>
</feature>
<dbReference type="Pfam" id="PF22621">
    <property type="entry name" value="CurL-like_PKS_C"/>
    <property type="match status" value="1"/>
</dbReference>
<dbReference type="Pfam" id="PF16197">
    <property type="entry name" value="KAsynt_C_assoc"/>
    <property type="match status" value="1"/>
</dbReference>
<dbReference type="FunFam" id="3.40.47.10:FF:000019">
    <property type="entry name" value="Polyketide synthase type I"/>
    <property type="match status" value="2"/>
</dbReference>
<dbReference type="InterPro" id="IPR009081">
    <property type="entry name" value="PP-bd_ACP"/>
</dbReference>
<dbReference type="PROSITE" id="PS52004">
    <property type="entry name" value="KS3_2"/>
    <property type="match status" value="2"/>
</dbReference>
<evidence type="ECO:0000256" key="6">
    <source>
        <dbReference type="ARBA" id="ARBA00023315"/>
    </source>
</evidence>
<dbReference type="InterPro" id="IPR020807">
    <property type="entry name" value="PKS_DH"/>
</dbReference>
<dbReference type="InterPro" id="IPR032821">
    <property type="entry name" value="PKS_assoc"/>
</dbReference>
<feature type="domain" description="Carrier" evidence="9">
    <location>
        <begin position="89"/>
        <end position="167"/>
    </location>
</feature>
<dbReference type="SUPFAM" id="SSF55048">
    <property type="entry name" value="Probable ACP-binding domain of malonyl-CoA ACP transacylase"/>
    <property type="match status" value="2"/>
</dbReference>
<dbReference type="InterPro" id="IPR020806">
    <property type="entry name" value="PKS_PP-bd"/>
</dbReference>
<evidence type="ECO:0000259" key="11">
    <source>
        <dbReference type="PROSITE" id="PS52019"/>
    </source>
</evidence>
<dbReference type="GO" id="GO:0004312">
    <property type="term" value="F:fatty acid synthase activity"/>
    <property type="evidence" value="ECO:0007669"/>
    <property type="project" value="TreeGrafter"/>
</dbReference>
<dbReference type="InterPro" id="IPR036736">
    <property type="entry name" value="ACP-like_sf"/>
</dbReference>
<evidence type="ECO:0000259" key="10">
    <source>
        <dbReference type="PROSITE" id="PS52004"/>
    </source>
</evidence>
<dbReference type="Proteomes" id="UP000518300">
    <property type="component" value="Unassembled WGS sequence"/>
</dbReference>
<reference evidence="12 13" key="1">
    <citation type="submission" date="2020-04" db="EMBL/GenBank/DDBJ databases">
        <title>Draft genome of Pyxidicoccus fallax type strain.</title>
        <authorList>
            <person name="Whitworth D.E."/>
        </authorList>
    </citation>
    <scope>NUCLEOTIDE SEQUENCE [LARGE SCALE GENOMIC DNA]</scope>
    <source>
        <strain evidence="12 13">DSM 14698</strain>
    </source>
</reference>
<dbReference type="InterPro" id="IPR013968">
    <property type="entry name" value="PKS_KR"/>
</dbReference>
<dbReference type="InterPro" id="IPR050091">
    <property type="entry name" value="PKS_NRPS_Biosynth_Enz"/>
</dbReference>
<dbReference type="CDD" id="cd00833">
    <property type="entry name" value="PKS"/>
    <property type="match status" value="2"/>
</dbReference>
<dbReference type="GO" id="GO:0004315">
    <property type="term" value="F:3-oxoacyl-[acyl-carrier-protein] synthase activity"/>
    <property type="evidence" value="ECO:0007669"/>
    <property type="project" value="InterPro"/>
</dbReference>
<dbReference type="SUPFAM" id="SSF51735">
    <property type="entry name" value="NAD(P)-binding Rossmann-fold domains"/>
    <property type="match status" value="3"/>
</dbReference>
<feature type="region of interest" description="C-terminal hotdog fold" evidence="8">
    <location>
        <begin position="1223"/>
        <end position="1368"/>
    </location>
</feature>
<dbReference type="Gene3D" id="3.10.129.110">
    <property type="entry name" value="Polyketide synthase dehydratase"/>
    <property type="match status" value="3"/>
</dbReference>
<evidence type="ECO:0000256" key="5">
    <source>
        <dbReference type="ARBA" id="ARBA00023268"/>
    </source>
</evidence>
<keyword evidence="3" id="KW-0808">Transferase</keyword>
<dbReference type="SMART" id="SM00829">
    <property type="entry name" value="PKS_ER"/>
    <property type="match status" value="1"/>
</dbReference>
<keyword evidence="2" id="KW-0597">Phosphoprotein</keyword>
<dbReference type="InterPro" id="IPR036291">
    <property type="entry name" value="NAD(P)-bd_dom_sf"/>
</dbReference>
<accession>A0A848LD63</accession>
<dbReference type="Gene3D" id="3.40.366.10">
    <property type="entry name" value="Malonyl-Coenzyme A Acyl Carrier Protein, domain 2"/>
    <property type="match status" value="2"/>
</dbReference>
<dbReference type="InterPro" id="IPR014043">
    <property type="entry name" value="Acyl_transferase_dom"/>
</dbReference>
<feature type="domain" description="Carrier" evidence="9">
    <location>
        <begin position="3498"/>
        <end position="3575"/>
    </location>
</feature>
<dbReference type="CDD" id="cd05195">
    <property type="entry name" value="enoyl_red"/>
    <property type="match status" value="1"/>
</dbReference>
<dbReference type="Gene3D" id="3.90.180.10">
    <property type="entry name" value="Medium-chain alcohol dehydrogenases, catalytic domain"/>
    <property type="match status" value="1"/>
</dbReference>
<dbReference type="InterPro" id="IPR016036">
    <property type="entry name" value="Malonyl_transacylase_ACP-bd"/>
</dbReference>
<dbReference type="EMBL" id="JABBJJ010000066">
    <property type="protein sequence ID" value="NMO16396.1"/>
    <property type="molecule type" value="Genomic_DNA"/>
</dbReference>
<protein>
    <submittedName>
        <fullName evidence="12">SDR family NAD(P)-dependent oxidoreductase</fullName>
    </submittedName>
</protein>
<feature type="domain" description="PKS/mFAS DH" evidence="11">
    <location>
        <begin position="3232"/>
        <end position="3547"/>
    </location>
</feature>
<dbReference type="FunFam" id="3.40.366.10:FF:000002">
    <property type="entry name" value="Probable polyketide synthase 2"/>
    <property type="match status" value="2"/>
</dbReference>
<feature type="active site" description="Proton donor; for dehydratase activity" evidence="8">
    <location>
        <position position="1283"/>
    </location>
</feature>
<evidence type="ECO:0000256" key="4">
    <source>
        <dbReference type="ARBA" id="ARBA00022857"/>
    </source>
</evidence>
<evidence type="ECO:0000259" key="9">
    <source>
        <dbReference type="PROSITE" id="PS50075"/>
    </source>
</evidence>
<dbReference type="InterPro" id="IPR014031">
    <property type="entry name" value="Ketoacyl_synth_C"/>
</dbReference>
<dbReference type="PANTHER" id="PTHR43775:SF51">
    <property type="entry name" value="INACTIVE PHENOLPHTHIOCEROL SYNTHESIS POLYKETIDE SYNTHASE TYPE I PKS1-RELATED"/>
    <property type="match status" value="1"/>
</dbReference>
<dbReference type="InterPro" id="IPR020841">
    <property type="entry name" value="PKS_Beta-ketoAc_synthase_dom"/>
</dbReference>
<gene>
    <name evidence="12" type="ORF">HG543_16260</name>
</gene>
<evidence type="ECO:0000313" key="12">
    <source>
        <dbReference type="EMBL" id="NMO16396.1"/>
    </source>
</evidence>
<dbReference type="SMART" id="SM01294">
    <property type="entry name" value="PKS_PP_betabranch"/>
    <property type="match status" value="3"/>
</dbReference>
<feature type="active site" description="Proton donor; for dehydratase activity" evidence="8">
    <location>
        <position position="3454"/>
    </location>
</feature>
<dbReference type="GO" id="GO:0016491">
    <property type="term" value="F:oxidoreductase activity"/>
    <property type="evidence" value="ECO:0007669"/>
    <property type="project" value="InterPro"/>
</dbReference>
<dbReference type="Pfam" id="PF14765">
    <property type="entry name" value="PS-DH"/>
    <property type="match status" value="2"/>
</dbReference>
<feature type="region of interest" description="C-terminal hotdog fold" evidence="8">
    <location>
        <begin position="3379"/>
        <end position="3547"/>
    </location>
</feature>
<feature type="active site" description="Proton acceptor; for dehydratase activity" evidence="8">
    <location>
        <position position="1114"/>
    </location>
</feature>
<dbReference type="SMART" id="SM00827">
    <property type="entry name" value="PKS_AT"/>
    <property type="match status" value="2"/>
</dbReference>
<evidence type="ECO:0000256" key="7">
    <source>
        <dbReference type="ARBA" id="ARBA00054155"/>
    </source>
</evidence>
<evidence type="ECO:0000256" key="1">
    <source>
        <dbReference type="ARBA" id="ARBA00022450"/>
    </source>
</evidence>
<comment type="caution">
    <text evidence="12">The sequence shown here is derived from an EMBL/GenBank/DDBJ whole genome shotgun (WGS) entry which is preliminary data.</text>
</comment>
<keyword evidence="6" id="KW-0012">Acyltransferase</keyword>
<dbReference type="InterPro" id="IPR016039">
    <property type="entry name" value="Thiolase-like"/>
</dbReference>
<proteinExistence type="predicted"/>
<dbReference type="InterPro" id="IPR013149">
    <property type="entry name" value="ADH-like_C"/>
</dbReference>
<feature type="domain" description="Carrier" evidence="9">
    <location>
        <begin position="2219"/>
        <end position="2296"/>
    </location>
</feature>
<organism evidence="12 13">
    <name type="scientific">Pyxidicoccus fallax</name>
    <dbReference type="NCBI Taxonomy" id="394095"/>
    <lineage>
        <taxon>Bacteria</taxon>
        <taxon>Pseudomonadati</taxon>
        <taxon>Myxococcota</taxon>
        <taxon>Myxococcia</taxon>
        <taxon>Myxococcales</taxon>
        <taxon>Cystobacterineae</taxon>
        <taxon>Myxococcaceae</taxon>
        <taxon>Pyxidicoccus</taxon>
    </lineage>
</organism>
<dbReference type="InterPro" id="IPR049900">
    <property type="entry name" value="PKS_mFAS_DH"/>
</dbReference>
<dbReference type="PROSITE" id="PS00606">
    <property type="entry name" value="KS3_1"/>
    <property type="match status" value="2"/>
</dbReference>
<dbReference type="InterPro" id="IPR016035">
    <property type="entry name" value="Acyl_Trfase/lysoPLipase"/>
</dbReference>
<evidence type="ECO:0000256" key="3">
    <source>
        <dbReference type="ARBA" id="ARBA00022679"/>
    </source>
</evidence>
<dbReference type="InterPro" id="IPR006162">
    <property type="entry name" value="Ppantetheine_attach_site"/>
</dbReference>
<dbReference type="GO" id="GO:0006633">
    <property type="term" value="P:fatty acid biosynthetic process"/>
    <property type="evidence" value="ECO:0007669"/>
    <property type="project" value="InterPro"/>
</dbReference>
<dbReference type="CDD" id="cd08955">
    <property type="entry name" value="KR_2_FAS_SDR_x"/>
    <property type="match status" value="1"/>
</dbReference>
<keyword evidence="4" id="KW-0521">NADP</keyword>
<dbReference type="Pfam" id="PF00107">
    <property type="entry name" value="ADH_zinc_N"/>
    <property type="match status" value="1"/>
</dbReference>
<evidence type="ECO:0000256" key="2">
    <source>
        <dbReference type="ARBA" id="ARBA00022553"/>
    </source>
</evidence>
<dbReference type="SUPFAM" id="SSF53901">
    <property type="entry name" value="Thiolase-like"/>
    <property type="match status" value="2"/>
</dbReference>
<dbReference type="PROSITE" id="PS00012">
    <property type="entry name" value="PHOSPHOPANTETHEINE"/>
    <property type="match status" value="3"/>
</dbReference>
<dbReference type="InterPro" id="IPR020843">
    <property type="entry name" value="ER"/>
</dbReference>
<dbReference type="InterPro" id="IPR014030">
    <property type="entry name" value="Ketoacyl_synth_N"/>
</dbReference>
<dbReference type="SUPFAM" id="SSF47336">
    <property type="entry name" value="ACP-like"/>
    <property type="match status" value="3"/>
</dbReference>
<dbReference type="PANTHER" id="PTHR43775">
    <property type="entry name" value="FATTY ACID SYNTHASE"/>
    <property type="match status" value="1"/>
</dbReference>
<dbReference type="Pfam" id="PF08659">
    <property type="entry name" value="KR"/>
    <property type="match status" value="1"/>
</dbReference>
<dbReference type="InterPro" id="IPR011032">
    <property type="entry name" value="GroES-like_sf"/>
</dbReference>
<dbReference type="InterPro" id="IPR057326">
    <property type="entry name" value="KR_dom"/>
</dbReference>
<feature type="region of interest" description="N-terminal hotdog fold" evidence="8">
    <location>
        <begin position="1081"/>
        <end position="1208"/>
    </location>
</feature>
<dbReference type="Gene3D" id="3.30.70.3290">
    <property type="match status" value="2"/>
</dbReference>
<sequence length="3600" mass="380719">MAAGPQARIARKGIQSLTAEEGVALLGQALARAEVQLGVALLDLPAIGRALGSAVPPVWRALVRAPAPQTSTGAKDTWAARLAGQPAARRAEEVRAAVRADVARVLSLSTAGAVPTDRPMQELGLDSLMAVELRNALGRRVGTSLPATLAYDYPTVDALTKWLLDEVLVMNEPETRSSKAASRATSDEPIAIVGMGCRFPGGISDPESFWRLLDNGIDATTEVPRTRWDVDALYDPNPDAPGKVTTRSGAFLSDIDQFDPAFFGISPREAAAMDPQQRLLLETSWEALTRAGLPPERLMGSDTGVFVGLTYQEYATLGGGLESFDGYVATGNTASVASGRISYVLGLKGPSLTVDTACSSSLVTVHLACQSLRNGECSTALAGGVAVMLTPASFVEFSRLRGLSPDGRCKAFAAGADGVGWGEGCGMIVLKRLSDAQRDGDPILAVIRGSAVNQDGRSNGLTAPNGPSQQAVIRRALELADVSPAELDYVECHGTGTTLGDPIEVQALGAVLAPGRPAEKPVVIGSVKSNLGHTQAAAGVAGIMKVVLSLRHGRIPKSLHFDAPSPHIPWAELPVKVAAEPVEWPRNGTPRRAGVSSFGISGTNAHVVLEEAPEVEPMTSAPERGAELMVLSAKSDAALDAQAARLAEHVAAHWEQGLGDVAFSLATTQASMEQRLAVVATSREGLRAALAAAAQGQTPAGAVRGRLSSGGVPKVVFVFPGQGSQWLGMGRKLLAEEPAFREALEACDKAIQAEVGWSLLKELAADEGSSQLGRIDVVQPVLFAVEVALAALWRAWGVEPDAVVGHSMGEVAAAYVAGALSLEDAVAIICRRSVLLRRISGQGEMAVVELSRAEAEAALVGYEDRLSVAVSNSPRSTVLAGDPKALAEVLAALEGKGVFCRRVKVDVASHSPQVEPLREDLLAALSRLAPKRATVAMRSTVTGELVEGPELLANYWADNLRQPVRFGDAVRELLDGGHGLFIEMSPHPILTMPVEEMRRASGKDGAAVGSLRRGQDERGALLETLGALWTQGYPVAWERQFPTGGRRVSLPTYAWQRDRYWIETSSGSTATVSRRGHTGGHPLLGEAQAVSTQANMRLWETTLDLQRLAWLGDHRVQGAVVLPGAAYLEMALSSAAQALGDGPLEVSNAVFAEALAFAADAEVPVQVVTTEEQPGRLRFQVASQVPGSSSASFRVHSRGALRLAQGAEVPAKLDVAGLRARLGAGVAAGGTYARLSETGLEYGPAFQGMTELWQGDGEALGRVKLPEAAGSATAYRLHPALLDACFHVTGGVFANEGEGATWMPVEVGSLRLWQRPAGELWCHARRSSQAPSAPDRRSADLRIVDGNGTPVAEVLGLVVKRLVSGTKRREEDDWFLDLAWETAAVPPRKIDSGRWLLLGGGEELGARVRSALEAAGQAVEHAPINDVGTDGLRALLMKAFGGQAPTAVVHLGSLEAGGVLDADSVETALGRGCDSVLATLQAVTSAGFRDAPRLWVLTRGAQAASAGELQVTQSPVLGLCRVIAMEHSELRCASLDLDPSLPDGEVDALVAELLADDTEDELAFRGGERRVARLVQKLPDGERREKTEPAGERPFRLEIDEPGVLDHLVLRATERRPPGPGEVEIAVETAGLNFLDVLLAMGVMPNDGQGAAQQGPMVLGGECAGRIVAVGEGVTGLSVGQPVMAFAGGSFASHVTTSALQVLPRPAGLSAVEAAAMPIAYLTAWYALERVARLKKGERVLIHAATGGVGLAAVQWAQHVGAEVYATAGTPEKRAYLESLGVKYVSDSRSDRFVTDVRAWTGGEGIDVVLNSLSGELITKSFELLRDHGRFVELGKRDYYANNQLGLQPFLRNLSFSLVDLRGMLLKQPARVRELFQELVGLVEAKVFTAPPIATLPIAQAPDAFRKMAQAQHLGKLVLVVDGTEVSVRVPADSRATIRGDGSYLITGGLGGLGLSVAGWLARKGAGHLVLMGRSGASTPEQQAAIAALKALGAKVTVAKADVAERAQVERVLSDIAASGMPLRGVLHAAGLLDDGLLVQQTPARLRKVMAPKVQGALHLHTLTRQLPLDFFVLYSSGAGLLGAPGQGNYAAANTFLDALAHHRRALGLPALSIDWGTFAEVGLAAAQENRAARMVSRGVRSLTPDEGLSALARLLDSERAQVGVVPLDIRQWIEFYPAAASSRRLTHLAAAQRAGARRPARSGNRELLERLAAAEPRVRASLLQDSLGAQVSQVLRLPEGRLDISAPLTSLGMDSLMGLELRNRIEATLGITVPATLLWTYPTVEALTEHVLGLLSFSATPAPQAPEAVKAKGVEKAAAPAEATRVQAVKVEEQALAIDEPIAIVGMGCRFPGGANSPDAYWELLDAGRDAVQPLDARWRLVGARPSEDAPRWAGLLTSKVDSFDAAFFGISPREAQSLDPQQRLLLEVAWEALEDANIVPPSLAGSRTGVFVGAGSNDYLHFISRHQTADRDAFSTTGNMLSIAAGRLSYTLGLQGPSLTLDTACSSSLVALVLACRSLRARESDLALAGGVSMLLSPDTMEAMMRTQALSPEGRCRTFDAAASGFVRGEGCGLVVLKRLSDAQRDGDRILAMIRGSAMNQDGRSTGLTTPNVLAQEALLREALQSARVDARAIGYVETHGTGTSLGDPIEIEALRAVVGPEREDGSRCVLGAVKTNLGHLEAAAGVAGLIKAVLVLRNGRIPKNLNFRTLNPRIRLEGTALTLATESVPWPRTNQPRLAGVSAFGLSGTNAHVLLEEAPEVETAPAAPERAAELFVLSAKTPAALEAQAAQLAAHVEARPELRLGDVAFSLATTRAAMEQRLAVVASSREALREALEAAAQGQTPSGAVRGTMSSSRGKVAFLFTGQGAQVAGMGRGLHAAWPVFREAFDRCVALFDRELKLERPLREVMWAEPGSADAGLLDQTGYTQPALFTVEYALWALWRSWGVEPELVAGHSIGELVAAHVAGVFSLEDAVRLVAARGRLMQALPSGGAMVSIGAAEEEVAAALAPYAEQVSIAAVNGPKQVVIAGAAEAVGTISSGFSGRGVRTKALTVSHAFHSPLMQPMLEEFGRIASAVKYREPRMPVVSNVTGRMAGAELATAGYWVRHVREAVRFADGVKALHDAGASLFVEVGPKATLLGMVPSCIPEAKTTLVASLRTARPEAESVLEALGSLWSAGGKISWAGVYTSGNQRVRLPTYSWQRERHWIEISARSAATRTPRVHAAGHPLLGESRTVSMQPGLRLWESTVDAERLPWLGDHRLDGEVQVPGSAFLEMALAAGAESLGEGPLEVTGVELAQVLSFTEEVELPVQLAAVEEQPGRLRFQVASLAPGADKAAWRVHCRGVLRRPERAEAPAAVSLDAVGKGEGETLAQVRLPEGAGVATHDRLHPALLAACFRAATRSEATWVPVEVGAVRLWQRPSGELWCHARATGPEQAERRSLELRLVDGTGAVVAELDGLVLQRLSEGASRRDSAEVDRELLARLATAEPSEQVRLMETFLKTQVAQVLRIPESQLDAEAQLASLGMDSLLGLELRNRLEARFGFPLPVDLQWQYPTIASLVEPLLEEQLRAAVRFESQPSPSATNEEREEGTL</sequence>